<feature type="transmembrane region" description="Helical" evidence="7">
    <location>
        <begin position="12"/>
        <end position="36"/>
    </location>
</feature>
<sequence>MDRQRSFSYKSSRFVVFAFTVSSSVVFLTLFTVWLFKSTSSIPKETSFEFNNTALVLGLTVQTFTGLTINFTQSSFNASTLVGSNSRELEKAPPFASIPVPIKESESETLIDEGEEDGLTGNFAAVEDSAPIAESLFDEIQDSGQKVEEKKIRAISMENIEVQRSLKIADKTGQTSPGKNEASTTGRTVKKKNGAVSVENFEVLGSKKIEEKKERDCDVTKGKWVYDESYPLYTNVSCPFIDEGFDCGGNGRLDKHYMKWRWKPENCDIPRFNATKFLDMIRGKRLVFVGDSINRNQWESMLCMLMGAVKDPKRVYETRGRRITKEKGNYSFKFVDYQCTVEYYVSHFLVHETKARVGKRRVQTLRIDAIDHGSSRWRGADILIFNTAHWWSHFKTKAGINYYQEGNLVHPQLDVNTAFRRALRTWASWVDKNINPKKTRVFFRSSSPSHFRGGQWNAGGHCQEATQPLNGNVSTGYYEKNIIVQEIIKQMKTPVNYLNITRLSELRIDGHPSVYGRKPGKGYAAGIQDCSHWCLPGLPDTWNELLYFLLQSQGRDKFQ</sequence>
<dbReference type="EMBL" id="JAKUCV010002326">
    <property type="protein sequence ID" value="KAJ4843047.1"/>
    <property type="molecule type" value="Genomic_DNA"/>
</dbReference>
<name>A0A9Q0JJ73_9ROSI</name>
<evidence type="ECO:0000256" key="7">
    <source>
        <dbReference type="SAM" id="Phobius"/>
    </source>
</evidence>
<feature type="domain" description="Trichome birefringence-like N-terminal" evidence="9">
    <location>
        <begin position="216"/>
        <end position="268"/>
    </location>
</feature>
<comment type="subcellular location">
    <subcellularLocation>
        <location evidence="1">Membrane</location>
        <topology evidence="1">Single-pass membrane protein</topology>
    </subcellularLocation>
</comment>
<keyword evidence="6 7" id="KW-0472">Membrane</keyword>
<dbReference type="InterPro" id="IPR029962">
    <property type="entry name" value="TBL"/>
</dbReference>
<protein>
    <recommendedName>
        <fullName evidence="12">Trichome birefringence-like N-terminal domain-containing protein</fullName>
    </recommendedName>
</protein>
<evidence type="ECO:0000313" key="10">
    <source>
        <dbReference type="EMBL" id="KAJ4843047.1"/>
    </source>
</evidence>
<evidence type="ECO:0000259" key="8">
    <source>
        <dbReference type="Pfam" id="PF13839"/>
    </source>
</evidence>
<dbReference type="Pfam" id="PF14416">
    <property type="entry name" value="PMR5N"/>
    <property type="match status" value="1"/>
</dbReference>
<evidence type="ECO:0008006" key="12">
    <source>
        <dbReference type="Google" id="ProtNLM"/>
    </source>
</evidence>
<dbReference type="GO" id="GO:0016413">
    <property type="term" value="F:O-acetyltransferase activity"/>
    <property type="evidence" value="ECO:0007669"/>
    <property type="project" value="InterPro"/>
</dbReference>
<dbReference type="Proteomes" id="UP001141552">
    <property type="component" value="Unassembled WGS sequence"/>
</dbReference>
<evidence type="ECO:0000256" key="2">
    <source>
        <dbReference type="ARBA" id="ARBA00007727"/>
    </source>
</evidence>
<proteinExistence type="inferred from homology"/>
<dbReference type="GO" id="GO:0016020">
    <property type="term" value="C:membrane"/>
    <property type="evidence" value="ECO:0007669"/>
    <property type="project" value="UniProtKB-SubCell"/>
</dbReference>
<keyword evidence="5 7" id="KW-1133">Transmembrane helix</keyword>
<dbReference type="InterPro" id="IPR026057">
    <property type="entry name" value="TBL_C"/>
</dbReference>
<gene>
    <name evidence="10" type="ORF">Tsubulata_037516</name>
</gene>
<evidence type="ECO:0000256" key="6">
    <source>
        <dbReference type="ARBA" id="ARBA00023136"/>
    </source>
</evidence>
<feature type="domain" description="Trichome birefringence-like C-terminal" evidence="8">
    <location>
        <begin position="269"/>
        <end position="547"/>
    </location>
</feature>
<reference evidence="10" key="1">
    <citation type="submission" date="2022-02" db="EMBL/GenBank/DDBJ databases">
        <authorList>
            <person name="Henning P.M."/>
            <person name="McCubbin A.G."/>
            <person name="Shore J.S."/>
        </authorList>
    </citation>
    <scope>NUCLEOTIDE SEQUENCE</scope>
    <source>
        <strain evidence="10">F60SS</strain>
        <tissue evidence="10">Leaves</tissue>
    </source>
</reference>
<keyword evidence="11" id="KW-1185">Reference proteome</keyword>
<evidence type="ECO:0000256" key="4">
    <source>
        <dbReference type="ARBA" id="ARBA00022968"/>
    </source>
</evidence>
<reference evidence="10" key="2">
    <citation type="journal article" date="2023" name="Plants (Basel)">
        <title>Annotation of the Turnera subulata (Passifloraceae) Draft Genome Reveals the S-Locus Evolved after the Divergence of Turneroideae from Passifloroideae in a Stepwise Manner.</title>
        <authorList>
            <person name="Henning P.M."/>
            <person name="Roalson E.H."/>
            <person name="Mir W."/>
            <person name="McCubbin A.G."/>
            <person name="Shore J.S."/>
        </authorList>
    </citation>
    <scope>NUCLEOTIDE SEQUENCE</scope>
    <source>
        <strain evidence="10">F60SS</strain>
    </source>
</reference>
<dbReference type="PANTHER" id="PTHR32285:SF19">
    <property type="entry name" value="PROTEIN TRICHOME BIREFRINGENCE-LIKE 6"/>
    <property type="match status" value="1"/>
</dbReference>
<dbReference type="InterPro" id="IPR025846">
    <property type="entry name" value="TBL_N"/>
</dbReference>
<comment type="similarity">
    <text evidence="2">Belongs to the PC-esterase family. TBL subfamily.</text>
</comment>
<dbReference type="AlphaFoldDB" id="A0A9Q0JJ73"/>
<evidence type="ECO:0000256" key="5">
    <source>
        <dbReference type="ARBA" id="ARBA00022989"/>
    </source>
</evidence>
<keyword evidence="4" id="KW-0735">Signal-anchor</keyword>
<dbReference type="GO" id="GO:0005794">
    <property type="term" value="C:Golgi apparatus"/>
    <property type="evidence" value="ECO:0007669"/>
    <property type="project" value="TreeGrafter"/>
</dbReference>
<evidence type="ECO:0000259" key="9">
    <source>
        <dbReference type="Pfam" id="PF14416"/>
    </source>
</evidence>
<evidence type="ECO:0000256" key="3">
    <source>
        <dbReference type="ARBA" id="ARBA00022692"/>
    </source>
</evidence>
<accession>A0A9Q0JJ73</accession>
<dbReference type="Pfam" id="PF13839">
    <property type="entry name" value="PC-Esterase"/>
    <property type="match status" value="1"/>
</dbReference>
<keyword evidence="3 7" id="KW-0812">Transmembrane</keyword>
<organism evidence="10 11">
    <name type="scientific">Turnera subulata</name>
    <dbReference type="NCBI Taxonomy" id="218843"/>
    <lineage>
        <taxon>Eukaryota</taxon>
        <taxon>Viridiplantae</taxon>
        <taxon>Streptophyta</taxon>
        <taxon>Embryophyta</taxon>
        <taxon>Tracheophyta</taxon>
        <taxon>Spermatophyta</taxon>
        <taxon>Magnoliopsida</taxon>
        <taxon>eudicotyledons</taxon>
        <taxon>Gunneridae</taxon>
        <taxon>Pentapetalae</taxon>
        <taxon>rosids</taxon>
        <taxon>fabids</taxon>
        <taxon>Malpighiales</taxon>
        <taxon>Passifloraceae</taxon>
        <taxon>Turnera</taxon>
    </lineage>
</organism>
<evidence type="ECO:0000313" key="11">
    <source>
        <dbReference type="Proteomes" id="UP001141552"/>
    </source>
</evidence>
<dbReference type="OrthoDB" id="630188at2759"/>
<evidence type="ECO:0000256" key="1">
    <source>
        <dbReference type="ARBA" id="ARBA00004167"/>
    </source>
</evidence>
<comment type="caution">
    <text evidence="10">The sequence shown here is derived from an EMBL/GenBank/DDBJ whole genome shotgun (WGS) entry which is preliminary data.</text>
</comment>
<dbReference type="PANTHER" id="PTHR32285">
    <property type="entry name" value="PROTEIN TRICHOME BIREFRINGENCE-LIKE 9-RELATED"/>
    <property type="match status" value="1"/>
</dbReference>